<keyword evidence="6 12" id="KW-0456">Lyase</keyword>
<dbReference type="UniPathway" id="UPA00050">
    <property type="reaction ID" value="UER00065"/>
</dbReference>
<protein>
    <recommendedName>
        <fullName evidence="3 9">Threonine synthase</fullName>
        <ecNumber evidence="9">4.2.3.1</ecNumber>
    </recommendedName>
</protein>
<dbReference type="GO" id="GO:0009088">
    <property type="term" value="P:threonine biosynthetic process"/>
    <property type="evidence" value="ECO:0007669"/>
    <property type="project" value="UniProtKB-UniRule"/>
</dbReference>
<dbReference type="InterPro" id="IPR000634">
    <property type="entry name" value="Ser/Thr_deHydtase_PyrdxlP-BS"/>
</dbReference>
<evidence type="ECO:0000313" key="12">
    <source>
        <dbReference type="EMBL" id="VTZ49154.1"/>
    </source>
</evidence>
<accession>A0A8B6M2Y1</accession>
<dbReference type="NCBIfam" id="TIGR00260">
    <property type="entry name" value="thrC"/>
    <property type="match status" value="1"/>
</dbReference>
<comment type="pathway">
    <text evidence="7">Amino-acid biosynthesis.</text>
</comment>
<dbReference type="Gene3D" id="3.40.50.1100">
    <property type="match status" value="2"/>
</dbReference>
<dbReference type="GO" id="GO:0004795">
    <property type="term" value="F:threonine synthase activity"/>
    <property type="evidence" value="ECO:0007669"/>
    <property type="project" value="UniProtKB-UniRule"/>
</dbReference>
<dbReference type="EC" id="4.2.3.1" evidence="9"/>
<comment type="catalytic activity">
    <reaction evidence="8">
        <text>O-phospho-L-homoserine + H2O = L-threonine + phosphate</text>
        <dbReference type="Rhea" id="RHEA:10840"/>
        <dbReference type="ChEBI" id="CHEBI:15377"/>
        <dbReference type="ChEBI" id="CHEBI:43474"/>
        <dbReference type="ChEBI" id="CHEBI:57590"/>
        <dbReference type="ChEBI" id="CHEBI:57926"/>
        <dbReference type="EC" id="4.2.3.1"/>
    </reaction>
</comment>
<evidence type="ECO:0000259" key="11">
    <source>
        <dbReference type="Pfam" id="PF14821"/>
    </source>
</evidence>
<dbReference type="GO" id="GO:0030170">
    <property type="term" value="F:pyridoxal phosphate binding"/>
    <property type="evidence" value="ECO:0007669"/>
    <property type="project" value="InterPro"/>
</dbReference>
<dbReference type="InterPro" id="IPR029144">
    <property type="entry name" value="Thr_synth_N"/>
</dbReference>
<gene>
    <name evidence="12" type="primary">thrC</name>
    <name evidence="12" type="ORF">MPC4_140053</name>
</gene>
<reference evidence="12 13" key="1">
    <citation type="submission" date="2019-05" db="EMBL/GenBank/DDBJ databases">
        <authorList>
            <person name="Farhan Ul Haque M."/>
        </authorList>
    </citation>
    <scope>NUCLEOTIDE SEQUENCE [LARGE SCALE GENOMIC DNA]</scope>
    <source>
        <strain evidence="12">2</strain>
    </source>
</reference>
<dbReference type="InterPro" id="IPR036052">
    <property type="entry name" value="TrpB-like_PALP_sf"/>
</dbReference>
<dbReference type="PROSITE" id="PS00165">
    <property type="entry name" value="DEHYDRATASE_SER_THR"/>
    <property type="match status" value="1"/>
</dbReference>
<keyword evidence="13" id="KW-1185">Reference proteome</keyword>
<feature type="domain" description="Threonine synthase N-terminal" evidence="11">
    <location>
        <begin position="2"/>
        <end position="80"/>
    </location>
</feature>
<evidence type="ECO:0000256" key="10">
    <source>
        <dbReference type="PIRSR" id="PIRSR604450-51"/>
    </source>
</evidence>
<evidence type="ECO:0000256" key="3">
    <source>
        <dbReference type="ARBA" id="ARBA00018679"/>
    </source>
</evidence>
<name>A0A8B6M2Y1_METTU</name>
<evidence type="ECO:0000256" key="5">
    <source>
        <dbReference type="ARBA" id="ARBA00022898"/>
    </source>
</evidence>
<dbReference type="RefSeq" id="WP_174511563.1">
    <property type="nucleotide sequence ID" value="NZ_CABFMQ020000046.1"/>
</dbReference>
<evidence type="ECO:0000313" key="13">
    <source>
        <dbReference type="Proteomes" id="UP000485880"/>
    </source>
</evidence>
<dbReference type="InterPro" id="IPR037158">
    <property type="entry name" value="Thr_synth_N_sf"/>
</dbReference>
<dbReference type="SUPFAM" id="SSF53686">
    <property type="entry name" value="Tryptophan synthase beta subunit-like PLP-dependent enzymes"/>
    <property type="match status" value="1"/>
</dbReference>
<comment type="caution">
    <text evidence="12">The sequence shown here is derived from an EMBL/GenBank/DDBJ whole genome shotgun (WGS) entry which is preliminary data.</text>
</comment>
<evidence type="ECO:0000256" key="6">
    <source>
        <dbReference type="ARBA" id="ARBA00023239"/>
    </source>
</evidence>
<comment type="cofactor">
    <cofactor evidence="1 10">
        <name>pyridoxal 5'-phosphate</name>
        <dbReference type="ChEBI" id="CHEBI:597326"/>
    </cofactor>
</comment>
<evidence type="ECO:0000256" key="1">
    <source>
        <dbReference type="ARBA" id="ARBA00001933"/>
    </source>
</evidence>
<dbReference type="Pfam" id="PF14821">
    <property type="entry name" value="Thr_synth_N"/>
    <property type="match status" value="1"/>
</dbReference>
<evidence type="ECO:0000256" key="4">
    <source>
        <dbReference type="ARBA" id="ARBA00022605"/>
    </source>
</evidence>
<dbReference type="CDD" id="cd01560">
    <property type="entry name" value="Thr-synth_2"/>
    <property type="match status" value="1"/>
</dbReference>
<dbReference type="InterPro" id="IPR004450">
    <property type="entry name" value="Thr_synthase-like"/>
</dbReference>
<keyword evidence="5 10" id="KW-0663">Pyridoxal phosphate</keyword>
<dbReference type="Gene3D" id="3.90.1380.10">
    <property type="entry name" value="Threonine synthase, N-terminal domain"/>
    <property type="match status" value="1"/>
</dbReference>
<dbReference type="Proteomes" id="UP000485880">
    <property type="component" value="Unassembled WGS sequence"/>
</dbReference>
<evidence type="ECO:0000256" key="7">
    <source>
        <dbReference type="ARBA" id="ARBA00029440"/>
    </source>
</evidence>
<keyword evidence="4" id="KW-0028">Amino-acid biosynthesis</keyword>
<evidence type="ECO:0000256" key="2">
    <source>
        <dbReference type="ARBA" id="ARBA00005517"/>
    </source>
</evidence>
<dbReference type="AlphaFoldDB" id="A0A8B6M2Y1"/>
<dbReference type="EMBL" id="CABFMQ020000046">
    <property type="protein sequence ID" value="VTZ49154.1"/>
    <property type="molecule type" value="Genomic_DNA"/>
</dbReference>
<dbReference type="Pfam" id="PF24857">
    <property type="entry name" value="THR4_C"/>
    <property type="match status" value="1"/>
</dbReference>
<comment type="similarity">
    <text evidence="2">Belongs to the threonine synthase family.</text>
</comment>
<organism evidence="12 13">
    <name type="scientific">Methylocella tundrae</name>
    <dbReference type="NCBI Taxonomy" id="227605"/>
    <lineage>
        <taxon>Bacteria</taxon>
        <taxon>Pseudomonadati</taxon>
        <taxon>Pseudomonadota</taxon>
        <taxon>Alphaproteobacteria</taxon>
        <taxon>Hyphomicrobiales</taxon>
        <taxon>Beijerinckiaceae</taxon>
        <taxon>Methylocella</taxon>
    </lineage>
</organism>
<dbReference type="InterPro" id="IPR051166">
    <property type="entry name" value="Threonine_Synthase"/>
</dbReference>
<dbReference type="PANTHER" id="PTHR42690">
    <property type="entry name" value="THREONINE SYNTHASE FAMILY MEMBER"/>
    <property type="match status" value="1"/>
</dbReference>
<dbReference type="PANTHER" id="PTHR42690:SF1">
    <property type="entry name" value="THREONINE SYNTHASE-LIKE 2"/>
    <property type="match status" value="1"/>
</dbReference>
<sequence>MKYISTRGEAAPLSFTQTLLAGLAPDGGLYLPQDYPRLSQEEIAGFAGRSYAEVAEAVISPYVADEIAAPALRGMIEAAYASFRHPAVAPLAQLDDNLFTLELFHGPTLAFKDLAMQLLARLVEHALHARGQRATIVGATSGDTGAAAIEAFSGLRQVDVFILYPHGRVSEVQRRQMTTVGADNVHAIAIEGSFDDAQAAVKALFNNPPLREKLNLCGVNSINWARILAQTVYYFTSAVALGAPYRPVSFVTPTGNFGDVFAGWIAKRMGLPVDRLVIATNSNDILPRALASGAYALGEVRPTQSPSMDIQVSSNFERLLFEASGRDAPTIRAKMAQLAQSRSFDIDAGALNAIRADFDAFSVSEEQTSQEIARLWREARYLCDPHSAVGVSAARREALSRGARTPLVVLGTAHAAKFPDAIEAATGLRPELPPHLAGLMERPEHFSVLPNDQGEIERFIRAAVSGETGREPQKAAS</sequence>
<proteinExistence type="inferred from homology"/>
<evidence type="ECO:0000256" key="9">
    <source>
        <dbReference type="NCBIfam" id="TIGR00260"/>
    </source>
</evidence>
<evidence type="ECO:0000256" key="8">
    <source>
        <dbReference type="ARBA" id="ARBA00049144"/>
    </source>
</evidence>
<feature type="modified residue" description="N6-(pyridoxal phosphate)lysine" evidence="10">
    <location>
        <position position="112"/>
    </location>
</feature>